<name>A0AAE1E3K0_9GAST</name>
<protein>
    <recommendedName>
        <fullName evidence="3">C-type lectin domain-containing protein</fullName>
    </recommendedName>
</protein>
<evidence type="ECO:0000313" key="5">
    <source>
        <dbReference type="Proteomes" id="UP001283361"/>
    </source>
</evidence>
<dbReference type="InterPro" id="IPR016186">
    <property type="entry name" value="C-type_lectin-like/link_sf"/>
</dbReference>
<dbReference type="InterPro" id="IPR001304">
    <property type="entry name" value="C-type_lectin-like"/>
</dbReference>
<dbReference type="InterPro" id="IPR016187">
    <property type="entry name" value="CTDL_fold"/>
</dbReference>
<feature type="region of interest" description="Disordered" evidence="1">
    <location>
        <begin position="369"/>
        <end position="451"/>
    </location>
</feature>
<comment type="caution">
    <text evidence="4">The sequence shown here is derived from an EMBL/GenBank/DDBJ whole genome shotgun (WGS) entry which is preliminary data.</text>
</comment>
<keyword evidence="2" id="KW-0732">Signal</keyword>
<keyword evidence="5" id="KW-1185">Reference proteome</keyword>
<proteinExistence type="predicted"/>
<dbReference type="CDD" id="cd00037">
    <property type="entry name" value="CLECT"/>
    <property type="match status" value="2"/>
</dbReference>
<evidence type="ECO:0000259" key="3">
    <source>
        <dbReference type="PROSITE" id="PS50041"/>
    </source>
</evidence>
<sequence>MAFSTVGLLVLMVSTALGADSTIKATCPQDTVQLLDTKYFGIFNNTCFLFMTYDKVLYETAKGKCQKMGGTLAMPKTKDVNDFLLQEMKRVRAKTAMWIGMNDKAEEGTYVWEDGTEVKSWGNMNFFNGGPFGDGEDCMALNPADKQWHDYRWRSLFQRSTLSGICAVLTNFQPDMAFSTVGLVVLMVSMVSTALGADSTIEASCPQDTVHLVGIKYFGVFNNTCYLFMTYDKVLYETAKGKCQKMGGTLAMPKTKDDNDFLLQEMKRVRAKTAMWIGMNDKAEEGTYVWEDGTEVKSWGNMNFFNGGPFGDGEDCMALNPADKQWHDYKCSVTGFSATIWPLKNDKLPFICQYPIVDAKQSVGQVDKTVNKTGQGDKGNDTQGQGDRGNDTQGQGDRGNDTQGQGDRGNDTQGQGDRGNDTQGQKNKGNDSPGQGNKGLFYIQFSDPLLR</sequence>
<reference evidence="4" key="1">
    <citation type="journal article" date="2023" name="G3 (Bethesda)">
        <title>A reference genome for the long-term kleptoplast-retaining sea slug Elysia crispata morphotype clarki.</title>
        <authorList>
            <person name="Eastman K.E."/>
            <person name="Pendleton A.L."/>
            <person name="Shaikh M.A."/>
            <person name="Suttiyut T."/>
            <person name="Ogas R."/>
            <person name="Tomko P."/>
            <person name="Gavelis G."/>
            <person name="Widhalm J.R."/>
            <person name="Wisecaver J.H."/>
        </authorList>
    </citation>
    <scope>NUCLEOTIDE SEQUENCE</scope>
    <source>
        <strain evidence="4">ECLA1</strain>
    </source>
</reference>
<accession>A0AAE1E3K0</accession>
<organism evidence="4 5">
    <name type="scientific">Elysia crispata</name>
    <name type="common">lettuce slug</name>
    <dbReference type="NCBI Taxonomy" id="231223"/>
    <lineage>
        <taxon>Eukaryota</taxon>
        <taxon>Metazoa</taxon>
        <taxon>Spiralia</taxon>
        <taxon>Lophotrochozoa</taxon>
        <taxon>Mollusca</taxon>
        <taxon>Gastropoda</taxon>
        <taxon>Heterobranchia</taxon>
        <taxon>Euthyneura</taxon>
        <taxon>Panpulmonata</taxon>
        <taxon>Sacoglossa</taxon>
        <taxon>Placobranchoidea</taxon>
        <taxon>Plakobranchidae</taxon>
        <taxon>Elysia</taxon>
    </lineage>
</organism>
<dbReference type="SMART" id="SM00034">
    <property type="entry name" value="CLECT"/>
    <property type="match status" value="2"/>
</dbReference>
<dbReference type="SUPFAM" id="SSF56436">
    <property type="entry name" value="C-type lectin-like"/>
    <property type="match status" value="2"/>
</dbReference>
<dbReference type="PANTHER" id="PTHR22801">
    <property type="entry name" value="LITHOSTATHINE"/>
    <property type="match status" value="1"/>
</dbReference>
<dbReference type="Pfam" id="PF00059">
    <property type="entry name" value="Lectin_C"/>
    <property type="match status" value="2"/>
</dbReference>
<dbReference type="InterPro" id="IPR050801">
    <property type="entry name" value="Ca-Dep_Lectins_ImmuneDev"/>
</dbReference>
<feature type="chain" id="PRO_5042031254" description="C-type lectin domain-containing protein" evidence="2">
    <location>
        <begin position="19"/>
        <end position="451"/>
    </location>
</feature>
<dbReference type="Gene3D" id="3.10.100.10">
    <property type="entry name" value="Mannose-Binding Protein A, subunit A"/>
    <property type="match status" value="2"/>
</dbReference>
<evidence type="ECO:0000313" key="4">
    <source>
        <dbReference type="EMBL" id="KAK3792240.1"/>
    </source>
</evidence>
<dbReference type="PROSITE" id="PS50041">
    <property type="entry name" value="C_TYPE_LECTIN_2"/>
    <property type="match status" value="2"/>
</dbReference>
<evidence type="ECO:0000256" key="2">
    <source>
        <dbReference type="SAM" id="SignalP"/>
    </source>
</evidence>
<dbReference type="Proteomes" id="UP001283361">
    <property type="component" value="Unassembled WGS sequence"/>
</dbReference>
<feature type="domain" description="C-type lectin" evidence="3">
    <location>
        <begin position="221"/>
        <end position="332"/>
    </location>
</feature>
<gene>
    <name evidence="4" type="ORF">RRG08_035995</name>
</gene>
<evidence type="ECO:0000256" key="1">
    <source>
        <dbReference type="SAM" id="MobiDB-lite"/>
    </source>
</evidence>
<feature type="domain" description="C-type lectin" evidence="3">
    <location>
        <begin position="43"/>
        <end position="167"/>
    </location>
</feature>
<dbReference type="EMBL" id="JAWDGP010001383">
    <property type="protein sequence ID" value="KAK3792240.1"/>
    <property type="molecule type" value="Genomic_DNA"/>
</dbReference>
<dbReference type="PANTHER" id="PTHR22801:SF63">
    <property type="entry name" value="C-TYPE LECTIN DOMAIN-CONTAINING PROTEIN"/>
    <property type="match status" value="1"/>
</dbReference>
<feature type="signal peptide" evidence="2">
    <location>
        <begin position="1"/>
        <end position="18"/>
    </location>
</feature>
<feature type="compositionally biased region" description="Polar residues" evidence="1">
    <location>
        <begin position="381"/>
        <end position="435"/>
    </location>
</feature>
<dbReference type="AlphaFoldDB" id="A0AAE1E3K0"/>